<proteinExistence type="predicted"/>
<dbReference type="Proteomes" id="UP000770661">
    <property type="component" value="Unassembled WGS sequence"/>
</dbReference>
<protein>
    <submittedName>
        <fullName evidence="3">Retinol-binding protein pinta</fullName>
    </submittedName>
</protein>
<feature type="region of interest" description="Disordered" evidence="1">
    <location>
        <begin position="1"/>
        <end position="29"/>
    </location>
</feature>
<dbReference type="InterPro" id="IPR036865">
    <property type="entry name" value="CRAL-TRIO_dom_sf"/>
</dbReference>
<dbReference type="PANTHER" id="PTHR10174">
    <property type="entry name" value="ALPHA-TOCOPHEROL TRANSFER PROTEIN-RELATED"/>
    <property type="match status" value="1"/>
</dbReference>
<sequence>MPGAEDSRRAEVERLAHQELGEDQAQRERDVEAIRQWLKQTASKDSDSTYRTTILRYLRGCKYSLEKTKAKLDVYYSCKGDNPDMFQGRDPSDPKLRSILKMGLMIPLPGYDPQGRKVIFGRLGAWDPTTQRPEDLFKAAGMVFDALFLDDEQTTIMGIVQANDMTGLTFSHVTSLPLSWSNAC</sequence>
<dbReference type="AlphaFoldDB" id="A0A8J4XTG4"/>
<evidence type="ECO:0000259" key="2">
    <source>
        <dbReference type="Pfam" id="PF00650"/>
    </source>
</evidence>
<accession>A0A8J4XTG4</accession>
<dbReference type="EMBL" id="JACEEZ010020517">
    <property type="protein sequence ID" value="KAG0714456.1"/>
    <property type="molecule type" value="Genomic_DNA"/>
</dbReference>
<comment type="caution">
    <text evidence="3">The sequence shown here is derived from an EMBL/GenBank/DDBJ whole genome shotgun (WGS) entry which is preliminary data.</text>
</comment>
<organism evidence="3 4">
    <name type="scientific">Chionoecetes opilio</name>
    <name type="common">Atlantic snow crab</name>
    <name type="synonym">Cancer opilio</name>
    <dbReference type="NCBI Taxonomy" id="41210"/>
    <lineage>
        <taxon>Eukaryota</taxon>
        <taxon>Metazoa</taxon>
        <taxon>Ecdysozoa</taxon>
        <taxon>Arthropoda</taxon>
        <taxon>Crustacea</taxon>
        <taxon>Multicrustacea</taxon>
        <taxon>Malacostraca</taxon>
        <taxon>Eumalacostraca</taxon>
        <taxon>Eucarida</taxon>
        <taxon>Decapoda</taxon>
        <taxon>Pleocyemata</taxon>
        <taxon>Brachyura</taxon>
        <taxon>Eubrachyura</taxon>
        <taxon>Majoidea</taxon>
        <taxon>Majidae</taxon>
        <taxon>Chionoecetes</taxon>
    </lineage>
</organism>
<evidence type="ECO:0000256" key="1">
    <source>
        <dbReference type="SAM" id="MobiDB-lite"/>
    </source>
</evidence>
<evidence type="ECO:0000313" key="4">
    <source>
        <dbReference type="Proteomes" id="UP000770661"/>
    </source>
</evidence>
<dbReference type="Gene3D" id="1.10.8.20">
    <property type="entry name" value="N-terminal domain of phosphatidylinositol transfer protein sec14p"/>
    <property type="match status" value="1"/>
</dbReference>
<evidence type="ECO:0000313" key="3">
    <source>
        <dbReference type="EMBL" id="KAG0714456.1"/>
    </source>
</evidence>
<name>A0A8J4XTG4_CHIOP</name>
<dbReference type="SUPFAM" id="SSF46938">
    <property type="entry name" value="CRAL/TRIO N-terminal domain"/>
    <property type="match status" value="1"/>
</dbReference>
<dbReference type="Pfam" id="PF00650">
    <property type="entry name" value="CRAL_TRIO"/>
    <property type="match status" value="1"/>
</dbReference>
<dbReference type="OrthoDB" id="6682367at2759"/>
<dbReference type="CDD" id="cd00170">
    <property type="entry name" value="SEC14"/>
    <property type="match status" value="1"/>
</dbReference>
<reference evidence="3" key="1">
    <citation type="submission" date="2020-07" db="EMBL/GenBank/DDBJ databases">
        <title>The High-quality genome of the commercially important snow crab, Chionoecetes opilio.</title>
        <authorList>
            <person name="Jeong J.-H."/>
            <person name="Ryu S."/>
        </authorList>
    </citation>
    <scope>NUCLEOTIDE SEQUENCE</scope>
    <source>
        <strain evidence="3">MADBK_172401_WGS</strain>
        <tissue evidence="3">Digestive gland</tissue>
    </source>
</reference>
<dbReference type="InterPro" id="IPR036273">
    <property type="entry name" value="CRAL/TRIO_N_dom_sf"/>
</dbReference>
<dbReference type="PANTHER" id="PTHR10174:SF224">
    <property type="entry name" value="RETINOL-BINDING PROTEIN PINTA"/>
    <property type="match status" value="1"/>
</dbReference>
<feature type="domain" description="CRAL-TRIO" evidence="2">
    <location>
        <begin position="103"/>
        <end position="178"/>
    </location>
</feature>
<dbReference type="SUPFAM" id="SSF52087">
    <property type="entry name" value="CRAL/TRIO domain"/>
    <property type="match status" value="1"/>
</dbReference>
<dbReference type="Gene3D" id="3.40.525.10">
    <property type="entry name" value="CRAL-TRIO lipid binding domain"/>
    <property type="match status" value="1"/>
</dbReference>
<keyword evidence="4" id="KW-1185">Reference proteome</keyword>
<dbReference type="GO" id="GO:1902936">
    <property type="term" value="F:phosphatidylinositol bisphosphate binding"/>
    <property type="evidence" value="ECO:0007669"/>
    <property type="project" value="TreeGrafter"/>
</dbReference>
<dbReference type="InterPro" id="IPR001251">
    <property type="entry name" value="CRAL-TRIO_dom"/>
</dbReference>
<gene>
    <name evidence="3" type="primary">pinta_0</name>
    <name evidence="3" type="ORF">GWK47_001580</name>
</gene>
<dbReference type="GO" id="GO:0016020">
    <property type="term" value="C:membrane"/>
    <property type="evidence" value="ECO:0007669"/>
    <property type="project" value="TreeGrafter"/>
</dbReference>